<dbReference type="PANTHER" id="PTHR21261">
    <property type="entry name" value="BEAT PROTEIN"/>
    <property type="match status" value="1"/>
</dbReference>
<accession>A0A443RYE7</accession>
<protein>
    <submittedName>
        <fullName evidence="1">Cell adhesion molecule 2-like protein</fullName>
    </submittedName>
</protein>
<dbReference type="PANTHER" id="PTHR21261:SF15">
    <property type="entry name" value="BEATEN PATH IIIA, ISOFORM D-RELATED"/>
    <property type="match status" value="1"/>
</dbReference>
<keyword evidence="2" id="KW-1185">Reference proteome</keyword>
<gene>
    <name evidence="1" type="ORF">B4U80_07420</name>
</gene>
<dbReference type="VEuPathDB" id="VectorBase:LDEU011862"/>
<reference evidence="1 2" key="1">
    <citation type="journal article" date="2018" name="Gigascience">
        <title>Genomes of trombidid mites reveal novel predicted allergens and laterally-transferred genes associated with secondary metabolism.</title>
        <authorList>
            <person name="Dong X."/>
            <person name="Chaisiri K."/>
            <person name="Xia D."/>
            <person name="Armstrong S.D."/>
            <person name="Fang Y."/>
            <person name="Donnelly M.J."/>
            <person name="Kadowaki T."/>
            <person name="McGarry J.W."/>
            <person name="Darby A.C."/>
            <person name="Makepeace B.L."/>
        </authorList>
    </citation>
    <scope>NUCLEOTIDE SEQUENCE [LARGE SCALE GENOMIC DNA]</scope>
    <source>
        <strain evidence="1">UoL-UT</strain>
    </source>
</reference>
<dbReference type="OrthoDB" id="6343941at2759"/>
<dbReference type="Proteomes" id="UP000288716">
    <property type="component" value="Unassembled WGS sequence"/>
</dbReference>
<dbReference type="STRING" id="299467.A0A443RYE7"/>
<comment type="caution">
    <text evidence="1">The sequence shown here is derived from an EMBL/GenBank/DDBJ whole genome shotgun (WGS) entry which is preliminary data.</text>
</comment>
<sequence>MLGDGFWLNCSYDLENDGLYSIKWFKLNASGSNEFYRFLPNEIPQIQVYNSTGVYFDQS</sequence>
<evidence type="ECO:0000313" key="1">
    <source>
        <dbReference type="EMBL" id="RWS20178.1"/>
    </source>
</evidence>
<name>A0A443RYE7_9ACAR</name>
<proteinExistence type="predicted"/>
<organism evidence="1 2">
    <name type="scientific">Leptotrombidium deliense</name>
    <dbReference type="NCBI Taxonomy" id="299467"/>
    <lineage>
        <taxon>Eukaryota</taxon>
        <taxon>Metazoa</taxon>
        <taxon>Ecdysozoa</taxon>
        <taxon>Arthropoda</taxon>
        <taxon>Chelicerata</taxon>
        <taxon>Arachnida</taxon>
        <taxon>Acari</taxon>
        <taxon>Acariformes</taxon>
        <taxon>Trombidiformes</taxon>
        <taxon>Prostigmata</taxon>
        <taxon>Anystina</taxon>
        <taxon>Parasitengona</taxon>
        <taxon>Trombiculoidea</taxon>
        <taxon>Trombiculidae</taxon>
        <taxon>Leptotrombidium</taxon>
    </lineage>
</organism>
<evidence type="ECO:0000313" key="2">
    <source>
        <dbReference type="Proteomes" id="UP000288716"/>
    </source>
</evidence>
<dbReference type="EMBL" id="NCKV01019501">
    <property type="protein sequence ID" value="RWS20178.1"/>
    <property type="molecule type" value="Genomic_DNA"/>
</dbReference>
<dbReference type="AlphaFoldDB" id="A0A443RYE7"/>